<proteinExistence type="predicted"/>
<dbReference type="EMBL" id="BNCO01000004">
    <property type="protein sequence ID" value="GIL46925.1"/>
    <property type="molecule type" value="Genomic_DNA"/>
</dbReference>
<feature type="non-terminal residue" evidence="1">
    <location>
        <position position="1"/>
    </location>
</feature>
<evidence type="ECO:0000313" key="2">
    <source>
        <dbReference type="Proteomes" id="UP000747399"/>
    </source>
</evidence>
<comment type="caution">
    <text evidence="1">The sequence shown here is derived from an EMBL/GenBank/DDBJ whole genome shotgun (WGS) entry which is preliminary data.</text>
</comment>
<organism evidence="1 2">
    <name type="scientific">Volvox africanus</name>
    <dbReference type="NCBI Taxonomy" id="51714"/>
    <lineage>
        <taxon>Eukaryota</taxon>
        <taxon>Viridiplantae</taxon>
        <taxon>Chlorophyta</taxon>
        <taxon>core chlorophytes</taxon>
        <taxon>Chlorophyceae</taxon>
        <taxon>CS clade</taxon>
        <taxon>Chlamydomonadales</taxon>
        <taxon>Volvocaceae</taxon>
        <taxon>Volvox</taxon>
    </lineage>
</organism>
<accession>A0A8J4AST3</accession>
<name>A0A8J4AST3_9CHLO</name>
<evidence type="ECO:0000313" key="1">
    <source>
        <dbReference type="EMBL" id="GIL46925.1"/>
    </source>
</evidence>
<sequence>REEGGGDYGGAEGGSDRSYEFRAECGDLLVLRDGESGGERADYDVEDEVNGMGYDDRHAWDDEDGLVAVGGSYGGEEDGGGNERPPVATVVQGFAAAAGSGVAATADAAFLAVQEQSPGSEERMEARESATAEQDVACALTEAQVRDVACRSNSPQMQMQRQQQSHAGPMHRHRHTVAAVGALLGIRPLHTVAMEGGKDGDGEDDWAF</sequence>
<dbReference type="Proteomes" id="UP000747399">
    <property type="component" value="Unassembled WGS sequence"/>
</dbReference>
<protein>
    <submittedName>
        <fullName evidence="1">Uncharacterized protein</fullName>
    </submittedName>
</protein>
<dbReference type="AlphaFoldDB" id="A0A8J4AST3"/>
<reference evidence="1" key="1">
    <citation type="journal article" date="2021" name="Proc. Natl. Acad. Sci. U.S.A.">
        <title>Three genomes in the algal genus Volvox reveal the fate of a haploid sex-determining region after a transition to homothallism.</title>
        <authorList>
            <person name="Yamamoto K."/>
            <person name="Hamaji T."/>
            <person name="Kawai-Toyooka H."/>
            <person name="Matsuzaki R."/>
            <person name="Takahashi F."/>
            <person name="Nishimura Y."/>
            <person name="Kawachi M."/>
            <person name="Noguchi H."/>
            <person name="Minakuchi Y."/>
            <person name="Umen J.G."/>
            <person name="Toyoda A."/>
            <person name="Nozaki H."/>
        </authorList>
    </citation>
    <scope>NUCLEOTIDE SEQUENCE</scope>
    <source>
        <strain evidence="1">NIES-3780</strain>
    </source>
</reference>
<gene>
    <name evidence="1" type="ORF">Vafri_3791</name>
</gene>
<keyword evidence="2" id="KW-1185">Reference proteome</keyword>